<dbReference type="InterPro" id="IPR013320">
    <property type="entry name" value="ConA-like_dom_sf"/>
</dbReference>
<evidence type="ECO:0000313" key="4">
    <source>
        <dbReference type="Proteomes" id="UP001370299"/>
    </source>
</evidence>
<evidence type="ECO:0000256" key="1">
    <source>
        <dbReference type="SAM" id="MobiDB-lite"/>
    </source>
</evidence>
<dbReference type="Proteomes" id="UP001370299">
    <property type="component" value="Unassembled WGS sequence"/>
</dbReference>
<name>A0ABU8Y905_9MICO</name>
<dbReference type="CDD" id="cd00413">
    <property type="entry name" value="Glyco_hydrolase_16"/>
    <property type="match status" value="1"/>
</dbReference>
<dbReference type="EMBL" id="JBBLYY010000019">
    <property type="protein sequence ID" value="MEK0170357.1"/>
    <property type="molecule type" value="Genomic_DNA"/>
</dbReference>
<sequence>PSDDEESDTTPTETPAPTAEAAPIEDTAPTAEPEAAVPSDEPSSDGEAEGSAEPQDEVAETPDAAAAPDASFVEDFTTDAVTGLVSRLYPQSWQPYPDGTSGIYAPSKTVSVHDGVMDVALGTGAGAAGTFGSSAGAWDHVGGSFSVRAKATGGDGNGAAFMLWPTSGTWSDGEIDFPEGNFEDSPSAFHHSMTPGKEADRVQIGTGVSWRDWHTYTVDWVPGESVTYSVDGKVLDTVTHDVPTTPHRFMFQVGNWGDQGNLLIDWVSTTE</sequence>
<feature type="region of interest" description="Disordered" evidence="1">
    <location>
        <begin position="1"/>
        <end position="71"/>
    </location>
</feature>
<comment type="caution">
    <text evidence="3">The sequence shown here is derived from an EMBL/GenBank/DDBJ whole genome shotgun (WGS) entry which is preliminary data.</text>
</comment>
<gene>
    <name evidence="3" type="ORF">WMN62_02645</name>
</gene>
<dbReference type="SUPFAM" id="SSF49899">
    <property type="entry name" value="Concanavalin A-like lectins/glucanases"/>
    <property type="match status" value="1"/>
</dbReference>
<keyword evidence="3" id="KW-0378">Hydrolase</keyword>
<evidence type="ECO:0000313" key="3">
    <source>
        <dbReference type="EMBL" id="MEK0170357.1"/>
    </source>
</evidence>
<accession>A0ABU8Y905</accession>
<dbReference type="InterPro" id="IPR000757">
    <property type="entry name" value="Beta-glucanase-like"/>
</dbReference>
<evidence type="ECO:0000259" key="2">
    <source>
        <dbReference type="PROSITE" id="PS51762"/>
    </source>
</evidence>
<protein>
    <submittedName>
        <fullName evidence="3">Glycoside hydrolase family 16 protein</fullName>
    </submittedName>
</protein>
<dbReference type="Gene3D" id="2.60.120.200">
    <property type="match status" value="1"/>
</dbReference>
<reference evidence="3 4" key="1">
    <citation type="submission" date="2024-03" db="EMBL/GenBank/DDBJ databases">
        <title>Whole genomes of four grape xylem sap localized bacterial endophytes.</title>
        <authorList>
            <person name="Kumar G."/>
            <person name="Savka M.A."/>
        </authorList>
    </citation>
    <scope>NUCLEOTIDE SEQUENCE [LARGE SCALE GENOMIC DNA]</scope>
    <source>
        <strain evidence="3 4">RIT_GXS8</strain>
    </source>
</reference>
<feature type="compositionally biased region" description="Low complexity" evidence="1">
    <location>
        <begin position="9"/>
        <end position="36"/>
    </location>
</feature>
<feature type="non-terminal residue" evidence="3">
    <location>
        <position position="1"/>
    </location>
</feature>
<dbReference type="GO" id="GO:0016787">
    <property type="term" value="F:hydrolase activity"/>
    <property type="evidence" value="ECO:0007669"/>
    <property type="project" value="UniProtKB-KW"/>
</dbReference>
<feature type="domain" description="GH16" evidence="2">
    <location>
        <begin position="89"/>
        <end position="271"/>
    </location>
</feature>
<organism evidence="3 4">
    <name type="scientific">Curtobacterium citreum</name>
    <dbReference type="NCBI Taxonomy" id="2036"/>
    <lineage>
        <taxon>Bacteria</taxon>
        <taxon>Bacillati</taxon>
        <taxon>Actinomycetota</taxon>
        <taxon>Actinomycetes</taxon>
        <taxon>Micrococcales</taxon>
        <taxon>Microbacteriaceae</taxon>
        <taxon>Curtobacterium</taxon>
    </lineage>
</organism>
<dbReference type="Pfam" id="PF00722">
    <property type="entry name" value="Glyco_hydro_16"/>
    <property type="match status" value="1"/>
</dbReference>
<feature type="compositionally biased region" description="Acidic residues" evidence="1">
    <location>
        <begin position="42"/>
        <end position="60"/>
    </location>
</feature>
<dbReference type="PROSITE" id="PS51762">
    <property type="entry name" value="GH16_2"/>
    <property type="match status" value="1"/>
</dbReference>
<proteinExistence type="predicted"/>
<dbReference type="RefSeq" id="WP_340484354.1">
    <property type="nucleotide sequence ID" value="NZ_JBBLYY010000019.1"/>
</dbReference>
<keyword evidence="4" id="KW-1185">Reference proteome</keyword>